<dbReference type="HOGENOM" id="CLU_2455513_0_0_1"/>
<organism evidence="1 2">
    <name type="scientific">Piloderma croceum (strain F 1598)</name>
    <dbReference type="NCBI Taxonomy" id="765440"/>
    <lineage>
        <taxon>Eukaryota</taxon>
        <taxon>Fungi</taxon>
        <taxon>Dikarya</taxon>
        <taxon>Basidiomycota</taxon>
        <taxon>Agaricomycotina</taxon>
        <taxon>Agaricomycetes</taxon>
        <taxon>Agaricomycetidae</taxon>
        <taxon>Atheliales</taxon>
        <taxon>Atheliaceae</taxon>
        <taxon>Piloderma</taxon>
    </lineage>
</organism>
<dbReference type="Proteomes" id="UP000054166">
    <property type="component" value="Unassembled WGS sequence"/>
</dbReference>
<name>A0A0C3FZ20_PILCF</name>
<sequence length="89" mass="10388">MRSVLHNVEDVSKWPSPVKRFAELRTNLFQPTLRQDHILSCPQGLLVSYVNLPRLHNPSSRMPVAIVYIQTHWQTYLTPCYPQSLNYVP</sequence>
<reference evidence="2" key="2">
    <citation type="submission" date="2015-01" db="EMBL/GenBank/DDBJ databases">
        <title>Evolutionary Origins and Diversification of the Mycorrhizal Mutualists.</title>
        <authorList>
            <consortium name="DOE Joint Genome Institute"/>
            <consortium name="Mycorrhizal Genomics Consortium"/>
            <person name="Kohler A."/>
            <person name="Kuo A."/>
            <person name="Nagy L.G."/>
            <person name="Floudas D."/>
            <person name="Copeland A."/>
            <person name="Barry K.W."/>
            <person name="Cichocki N."/>
            <person name="Veneault-Fourrey C."/>
            <person name="LaButti K."/>
            <person name="Lindquist E.A."/>
            <person name="Lipzen A."/>
            <person name="Lundell T."/>
            <person name="Morin E."/>
            <person name="Murat C."/>
            <person name="Riley R."/>
            <person name="Ohm R."/>
            <person name="Sun H."/>
            <person name="Tunlid A."/>
            <person name="Henrissat B."/>
            <person name="Grigoriev I.V."/>
            <person name="Hibbett D.S."/>
            <person name="Martin F."/>
        </authorList>
    </citation>
    <scope>NUCLEOTIDE SEQUENCE [LARGE SCALE GENOMIC DNA]</scope>
    <source>
        <strain evidence="2">F 1598</strain>
    </source>
</reference>
<dbReference type="InParanoid" id="A0A0C3FZ20"/>
<protein>
    <submittedName>
        <fullName evidence="1">Uncharacterized protein</fullName>
    </submittedName>
</protein>
<dbReference type="EMBL" id="KN832986">
    <property type="protein sequence ID" value="KIM84944.1"/>
    <property type="molecule type" value="Genomic_DNA"/>
</dbReference>
<evidence type="ECO:0000313" key="1">
    <source>
        <dbReference type="EMBL" id="KIM84944.1"/>
    </source>
</evidence>
<accession>A0A0C3FZ20</accession>
<dbReference type="AlphaFoldDB" id="A0A0C3FZ20"/>
<gene>
    <name evidence="1" type="ORF">PILCRDRAFT_376415</name>
</gene>
<reference evidence="1 2" key="1">
    <citation type="submission" date="2014-04" db="EMBL/GenBank/DDBJ databases">
        <authorList>
            <consortium name="DOE Joint Genome Institute"/>
            <person name="Kuo A."/>
            <person name="Tarkka M."/>
            <person name="Buscot F."/>
            <person name="Kohler A."/>
            <person name="Nagy L.G."/>
            <person name="Floudas D."/>
            <person name="Copeland A."/>
            <person name="Barry K.W."/>
            <person name="Cichocki N."/>
            <person name="Veneault-Fourrey C."/>
            <person name="LaButti K."/>
            <person name="Lindquist E.A."/>
            <person name="Lipzen A."/>
            <person name="Lundell T."/>
            <person name="Morin E."/>
            <person name="Murat C."/>
            <person name="Sun H."/>
            <person name="Tunlid A."/>
            <person name="Henrissat B."/>
            <person name="Grigoriev I.V."/>
            <person name="Hibbett D.S."/>
            <person name="Martin F."/>
            <person name="Nordberg H.P."/>
            <person name="Cantor M.N."/>
            <person name="Hua S.X."/>
        </authorList>
    </citation>
    <scope>NUCLEOTIDE SEQUENCE [LARGE SCALE GENOMIC DNA]</scope>
    <source>
        <strain evidence="1 2">F 1598</strain>
    </source>
</reference>
<evidence type="ECO:0000313" key="2">
    <source>
        <dbReference type="Proteomes" id="UP000054166"/>
    </source>
</evidence>
<proteinExistence type="predicted"/>
<keyword evidence="2" id="KW-1185">Reference proteome</keyword>